<evidence type="ECO:0000313" key="9">
    <source>
        <dbReference type="Proteomes" id="UP000838412"/>
    </source>
</evidence>
<protein>
    <submittedName>
        <fullName evidence="8">DAO protein</fullName>
    </submittedName>
</protein>
<evidence type="ECO:0000256" key="6">
    <source>
        <dbReference type="ARBA" id="ARBA00023002"/>
    </source>
</evidence>
<dbReference type="Gene3D" id="3.40.50.720">
    <property type="entry name" value="NAD(P)-binding Rossmann-like Domain"/>
    <property type="match status" value="2"/>
</dbReference>
<dbReference type="InterPro" id="IPR023209">
    <property type="entry name" value="DAO"/>
</dbReference>
<sequence>MVAMKVVVLGAGIVGMTSALRIVEDCGTAGLDMTVMADKFSPNTTSDVAAGNAEILNVKTGLRPMREMIRLEKEEKKDNLSGKTVQIIHNYGHGGNGIAWSFGCAKEVAIMVKQLLQKQSTKSRL</sequence>
<dbReference type="OrthoDB" id="2015447at2759"/>
<feature type="signal peptide" evidence="7">
    <location>
        <begin position="1"/>
        <end position="19"/>
    </location>
</feature>
<keyword evidence="5" id="KW-0274">FAD</keyword>
<dbReference type="PANTHER" id="PTHR11530">
    <property type="entry name" value="D-AMINO ACID OXIDASE"/>
    <property type="match status" value="1"/>
</dbReference>
<dbReference type="Proteomes" id="UP000838412">
    <property type="component" value="Chromosome 12"/>
</dbReference>
<dbReference type="GO" id="GO:0071949">
    <property type="term" value="F:FAD binding"/>
    <property type="evidence" value="ECO:0007669"/>
    <property type="project" value="InterPro"/>
</dbReference>
<keyword evidence="7" id="KW-0732">Signal</keyword>
<dbReference type="PROSITE" id="PS00677">
    <property type="entry name" value="DAO"/>
    <property type="match status" value="1"/>
</dbReference>
<keyword evidence="9" id="KW-1185">Reference proteome</keyword>
<name>A0A8J9YU59_BRALA</name>
<proteinExistence type="predicted"/>
<accession>A0A8J9YU59</accession>
<organism evidence="8 9">
    <name type="scientific">Branchiostoma lanceolatum</name>
    <name type="common">Common lancelet</name>
    <name type="synonym">Amphioxus lanceolatum</name>
    <dbReference type="NCBI Taxonomy" id="7740"/>
    <lineage>
        <taxon>Eukaryota</taxon>
        <taxon>Metazoa</taxon>
        <taxon>Chordata</taxon>
        <taxon>Cephalochordata</taxon>
        <taxon>Leptocardii</taxon>
        <taxon>Amphioxiformes</taxon>
        <taxon>Branchiostomatidae</taxon>
        <taxon>Branchiostoma</taxon>
    </lineage>
</organism>
<dbReference type="AlphaFoldDB" id="A0A8J9YU59"/>
<evidence type="ECO:0000256" key="5">
    <source>
        <dbReference type="ARBA" id="ARBA00022827"/>
    </source>
</evidence>
<gene>
    <name evidence="8" type="primary">DAO</name>
    <name evidence="8" type="ORF">BLAG_LOCUS5273</name>
</gene>
<evidence type="ECO:0000256" key="2">
    <source>
        <dbReference type="ARBA" id="ARBA00004496"/>
    </source>
</evidence>
<comment type="subcellular location">
    <subcellularLocation>
        <location evidence="2">Cytoplasm</location>
    </subcellularLocation>
</comment>
<evidence type="ECO:0000256" key="4">
    <source>
        <dbReference type="ARBA" id="ARBA00022630"/>
    </source>
</evidence>
<feature type="chain" id="PRO_5035470262" evidence="7">
    <location>
        <begin position="20"/>
        <end position="125"/>
    </location>
</feature>
<keyword evidence="4" id="KW-0285">Flavoprotein</keyword>
<dbReference type="EMBL" id="OV696697">
    <property type="protein sequence ID" value="CAH1241795.1"/>
    <property type="molecule type" value="Genomic_DNA"/>
</dbReference>
<evidence type="ECO:0000313" key="8">
    <source>
        <dbReference type="EMBL" id="CAH1241795.1"/>
    </source>
</evidence>
<evidence type="ECO:0000256" key="1">
    <source>
        <dbReference type="ARBA" id="ARBA00001974"/>
    </source>
</evidence>
<evidence type="ECO:0000256" key="3">
    <source>
        <dbReference type="ARBA" id="ARBA00022490"/>
    </source>
</evidence>
<dbReference type="GO" id="GO:0019478">
    <property type="term" value="P:D-amino acid catabolic process"/>
    <property type="evidence" value="ECO:0007669"/>
    <property type="project" value="TreeGrafter"/>
</dbReference>
<dbReference type="PANTHER" id="PTHR11530:SF15">
    <property type="entry name" value="D-AMINO-ACID OXIDASE"/>
    <property type="match status" value="1"/>
</dbReference>
<keyword evidence="3" id="KW-0963">Cytoplasm</keyword>
<keyword evidence="6" id="KW-0560">Oxidoreductase</keyword>
<comment type="cofactor">
    <cofactor evidence="1">
        <name>FAD</name>
        <dbReference type="ChEBI" id="CHEBI:57692"/>
    </cofactor>
</comment>
<reference evidence="8" key="1">
    <citation type="submission" date="2022-01" db="EMBL/GenBank/DDBJ databases">
        <authorList>
            <person name="Braso-Vives M."/>
        </authorList>
    </citation>
    <scope>NUCLEOTIDE SEQUENCE</scope>
</reference>
<dbReference type="InterPro" id="IPR006181">
    <property type="entry name" value="D-amino_acid_oxidase_CS"/>
</dbReference>
<dbReference type="GO" id="GO:0003884">
    <property type="term" value="F:D-amino-acid oxidase activity"/>
    <property type="evidence" value="ECO:0007669"/>
    <property type="project" value="InterPro"/>
</dbReference>
<evidence type="ECO:0000256" key="7">
    <source>
        <dbReference type="SAM" id="SignalP"/>
    </source>
</evidence>
<dbReference type="GO" id="GO:0005737">
    <property type="term" value="C:cytoplasm"/>
    <property type="evidence" value="ECO:0007669"/>
    <property type="project" value="UniProtKB-SubCell"/>
</dbReference>